<dbReference type="InterPro" id="IPR036397">
    <property type="entry name" value="RNaseH_sf"/>
</dbReference>
<dbReference type="SUPFAM" id="SSF53098">
    <property type="entry name" value="Ribonuclease H-like"/>
    <property type="match status" value="1"/>
</dbReference>
<evidence type="ECO:0000313" key="2">
    <source>
        <dbReference type="EMBL" id="QHT19417.1"/>
    </source>
</evidence>
<dbReference type="GO" id="GO:0003676">
    <property type="term" value="F:nucleic acid binding"/>
    <property type="evidence" value="ECO:0007669"/>
    <property type="project" value="InterPro"/>
</dbReference>
<proteinExistence type="predicted"/>
<dbReference type="Gene3D" id="3.30.420.10">
    <property type="entry name" value="Ribonuclease H-like superfamily/Ribonuclease H"/>
    <property type="match status" value="1"/>
</dbReference>
<dbReference type="CDD" id="cd06127">
    <property type="entry name" value="DEDDh"/>
    <property type="match status" value="1"/>
</dbReference>
<feature type="domain" description="Exonuclease" evidence="1">
    <location>
        <begin position="2"/>
        <end position="202"/>
    </location>
</feature>
<evidence type="ECO:0000259" key="1">
    <source>
        <dbReference type="SMART" id="SM00479"/>
    </source>
</evidence>
<dbReference type="EMBL" id="MN739665">
    <property type="protein sequence ID" value="QHT19417.1"/>
    <property type="molecule type" value="Genomic_DNA"/>
</dbReference>
<dbReference type="SMART" id="SM00479">
    <property type="entry name" value="EXOIII"/>
    <property type="match status" value="1"/>
</dbReference>
<dbReference type="InterPro" id="IPR013520">
    <property type="entry name" value="Ribonucl_H"/>
</dbReference>
<organism evidence="2">
    <name type="scientific">viral metagenome</name>
    <dbReference type="NCBI Taxonomy" id="1070528"/>
    <lineage>
        <taxon>unclassified sequences</taxon>
        <taxon>metagenomes</taxon>
        <taxon>organismal metagenomes</taxon>
    </lineage>
</organism>
<accession>A0A6C0DRR9</accession>
<sequence>MRLLFLDSETNGLPTNRYAPFTATESWPRLIQLSWQVVETDYWTVVERHDYLVKTGAPWNADAERVHRIPESLVARTGRAPSEVLADLATSIRGTDKIVCHNLAFDKTVVLAEAQRLYEAGIGVRPNTIWSKPDLCTMVATKEFCRIPFSDGRGMKFPKLEELYKCIFGSAYDVSGADLHDAANDVSCLVTCVRELVARGQLSGVVV</sequence>
<dbReference type="AlphaFoldDB" id="A0A6C0DRR9"/>
<protein>
    <recommendedName>
        <fullName evidence="1">Exonuclease domain-containing protein</fullName>
    </recommendedName>
</protein>
<dbReference type="InterPro" id="IPR012337">
    <property type="entry name" value="RNaseH-like_sf"/>
</dbReference>
<reference evidence="2" key="1">
    <citation type="journal article" date="2020" name="Nature">
        <title>Giant virus diversity and host interactions through global metagenomics.</title>
        <authorList>
            <person name="Schulz F."/>
            <person name="Roux S."/>
            <person name="Paez-Espino D."/>
            <person name="Jungbluth S."/>
            <person name="Walsh D.A."/>
            <person name="Denef V.J."/>
            <person name="McMahon K.D."/>
            <person name="Konstantinidis K.T."/>
            <person name="Eloe-Fadrosh E.A."/>
            <person name="Kyrpides N.C."/>
            <person name="Woyke T."/>
        </authorList>
    </citation>
    <scope>NUCLEOTIDE SEQUENCE</scope>
    <source>
        <strain evidence="2">GVMAG-M-3300023174-57</strain>
    </source>
</reference>
<name>A0A6C0DRR9_9ZZZZ</name>